<keyword evidence="7 8" id="KW-0472">Membrane</keyword>
<evidence type="ECO:0000313" key="11">
    <source>
        <dbReference type="Proteomes" id="UP001180845"/>
    </source>
</evidence>
<keyword evidence="5 8" id="KW-0812">Transmembrane</keyword>
<feature type="domain" description="Glycosyltransferase RgtA/B/C/D-like" evidence="9">
    <location>
        <begin position="67"/>
        <end position="232"/>
    </location>
</feature>
<proteinExistence type="predicted"/>
<feature type="transmembrane region" description="Helical" evidence="8">
    <location>
        <begin position="86"/>
        <end position="107"/>
    </location>
</feature>
<dbReference type="GO" id="GO:0016763">
    <property type="term" value="F:pentosyltransferase activity"/>
    <property type="evidence" value="ECO:0007669"/>
    <property type="project" value="TreeGrafter"/>
</dbReference>
<dbReference type="GO" id="GO:0005886">
    <property type="term" value="C:plasma membrane"/>
    <property type="evidence" value="ECO:0007669"/>
    <property type="project" value="UniProtKB-SubCell"/>
</dbReference>
<dbReference type="AlphaFoldDB" id="A0AAE3ZA20"/>
<feature type="transmembrane region" description="Helical" evidence="8">
    <location>
        <begin position="311"/>
        <end position="329"/>
    </location>
</feature>
<dbReference type="EMBL" id="JAVDXW010000001">
    <property type="protein sequence ID" value="MDR7299888.1"/>
    <property type="molecule type" value="Genomic_DNA"/>
</dbReference>
<evidence type="ECO:0000256" key="2">
    <source>
        <dbReference type="ARBA" id="ARBA00022475"/>
    </source>
</evidence>
<dbReference type="RefSeq" id="WP_310267730.1">
    <property type="nucleotide sequence ID" value="NZ_JAVDXW010000001.1"/>
</dbReference>
<evidence type="ECO:0000256" key="1">
    <source>
        <dbReference type="ARBA" id="ARBA00004651"/>
    </source>
</evidence>
<feature type="transmembrane region" description="Helical" evidence="8">
    <location>
        <begin position="214"/>
        <end position="235"/>
    </location>
</feature>
<feature type="transmembrane region" description="Helical" evidence="8">
    <location>
        <begin position="288"/>
        <end position="305"/>
    </location>
</feature>
<keyword evidence="2" id="KW-1003">Cell membrane</keyword>
<evidence type="ECO:0000256" key="7">
    <source>
        <dbReference type="ARBA" id="ARBA00023136"/>
    </source>
</evidence>
<dbReference type="Proteomes" id="UP001180845">
    <property type="component" value="Unassembled WGS sequence"/>
</dbReference>
<gene>
    <name evidence="10" type="ORF">JOF55_000069</name>
</gene>
<comment type="caution">
    <text evidence="10">The sequence shown here is derived from an EMBL/GenBank/DDBJ whole genome shotgun (WGS) entry which is preliminary data.</text>
</comment>
<dbReference type="PANTHER" id="PTHR33908:SF11">
    <property type="entry name" value="MEMBRANE PROTEIN"/>
    <property type="match status" value="1"/>
</dbReference>
<evidence type="ECO:0000256" key="4">
    <source>
        <dbReference type="ARBA" id="ARBA00022679"/>
    </source>
</evidence>
<evidence type="ECO:0000313" key="10">
    <source>
        <dbReference type="EMBL" id="MDR7299888.1"/>
    </source>
</evidence>
<feature type="transmembrane region" description="Helical" evidence="8">
    <location>
        <begin position="255"/>
        <end position="281"/>
    </location>
</feature>
<protein>
    <submittedName>
        <fullName evidence="10">Membrane protein</fullName>
    </submittedName>
</protein>
<dbReference type="Pfam" id="PF13231">
    <property type="entry name" value="PMT_2"/>
    <property type="match status" value="1"/>
</dbReference>
<dbReference type="GO" id="GO:0009103">
    <property type="term" value="P:lipopolysaccharide biosynthetic process"/>
    <property type="evidence" value="ECO:0007669"/>
    <property type="project" value="UniProtKB-ARBA"/>
</dbReference>
<organism evidence="10 11">
    <name type="scientific">Haloactinomyces albus</name>
    <dbReference type="NCBI Taxonomy" id="1352928"/>
    <lineage>
        <taxon>Bacteria</taxon>
        <taxon>Bacillati</taxon>
        <taxon>Actinomycetota</taxon>
        <taxon>Actinomycetes</taxon>
        <taxon>Actinopolysporales</taxon>
        <taxon>Actinopolysporaceae</taxon>
        <taxon>Haloactinomyces</taxon>
    </lineage>
</organism>
<feature type="transmembrane region" description="Helical" evidence="8">
    <location>
        <begin position="20"/>
        <end position="40"/>
    </location>
</feature>
<name>A0AAE3ZA20_9ACTN</name>
<comment type="subcellular location">
    <subcellularLocation>
        <location evidence="1">Cell membrane</location>
        <topology evidence="1">Multi-pass membrane protein</topology>
    </subcellularLocation>
</comment>
<sequence length="509" mass="55278">MPPTRAAPELPSPAAPRDLAAPAVGPVLVLAAALTGVLLLTSGRYGYFGDELYFLAAGDHLSWGYADQTPAVPLLARVMQSLFPDSLVALRIPALLVTVGCVVLAAVTARELGGNRRAQTLTAATCAVSPHFLGSGHLLVTWSFDQALWTLIIWLLVRWVRLHARGTPDDRLLLGAGCATAAALQVKFLVPALWAALAVAVALAGPRALLRRPLLWVGGAVAVLTAVPTLVWQATHGWPQWAMAETVATETGSPWSFVFAVGRQVGVLGTVLGLLGLWFLLRARDFRRYRFLGWTVLLLLGVFLLAGGRTYYIAGLYPLLFAVAVVGLQHRRTLLGSPRQWWTVAGAYTVSAGLALGALPVLPATSIGASEVISRASIGWPALAETVAEAYRRVPRKQRRTTAVLTHDYWSAAALHHYGPQRGIAEVYSPSRGFWYFARPPQTTNQVLYLGADRTLLTRYFHTVRQVGTVHTGQAVATYYEGMPIWLARDPIQPWPVLWPQLHHMSLWG</sequence>
<evidence type="ECO:0000256" key="3">
    <source>
        <dbReference type="ARBA" id="ARBA00022676"/>
    </source>
</evidence>
<evidence type="ECO:0000259" key="9">
    <source>
        <dbReference type="Pfam" id="PF13231"/>
    </source>
</evidence>
<keyword evidence="11" id="KW-1185">Reference proteome</keyword>
<feature type="transmembrane region" description="Helical" evidence="8">
    <location>
        <begin position="341"/>
        <end position="362"/>
    </location>
</feature>
<dbReference type="InterPro" id="IPR038731">
    <property type="entry name" value="RgtA/B/C-like"/>
</dbReference>
<keyword evidence="6 8" id="KW-1133">Transmembrane helix</keyword>
<accession>A0AAE3ZA20</accession>
<evidence type="ECO:0000256" key="6">
    <source>
        <dbReference type="ARBA" id="ARBA00022989"/>
    </source>
</evidence>
<evidence type="ECO:0000256" key="8">
    <source>
        <dbReference type="SAM" id="Phobius"/>
    </source>
</evidence>
<feature type="transmembrane region" description="Helical" evidence="8">
    <location>
        <begin position="139"/>
        <end position="160"/>
    </location>
</feature>
<dbReference type="PANTHER" id="PTHR33908">
    <property type="entry name" value="MANNOSYLTRANSFERASE YKCB-RELATED"/>
    <property type="match status" value="1"/>
</dbReference>
<keyword evidence="3" id="KW-0328">Glycosyltransferase</keyword>
<evidence type="ECO:0000256" key="5">
    <source>
        <dbReference type="ARBA" id="ARBA00022692"/>
    </source>
</evidence>
<dbReference type="InterPro" id="IPR050297">
    <property type="entry name" value="LipidA_mod_glycosyltrf_83"/>
</dbReference>
<reference evidence="10" key="1">
    <citation type="submission" date="2023-07" db="EMBL/GenBank/DDBJ databases">
        <title>Sequencing the genomes of 1000 actinobacteria strains.</title>
        <authorList>
            <person name="Klenk H.-P."/>
        </authorList>
    </citation>
    <scope>NUCLEOTIDE SEQUENCE</scope>
    <source>
        <strain evidence="10">DSM 45977</strain>
    </source>
</reference>
<keyword evidence="4" id="KW-0808">Transferase</keyword>